<dbReference type="Gene3D" id="3.30.70.2510">
    <property type="match status" value="1"/>
</dbReference>
<evidence type="ECO:0000256" key="2">
    <source>
        <dbReference type="ARBA" id="ARBA00022694"/>
    </source>
</evidence>
<protein>
    <recommendedName>
        <fullName evidence="1">tRNA pseudouridine(55) synthase</fullName>
        <ecNumber evidence="1">5.4.99.25</ecNumber>
    </recommendedName>
</protein>
<evidence type="ECO:0000256" key="1">
    <source>
        <dbReference type="ARBA" id="ARBA00012787"/>
    </source>
</evidence>
<dbReference type="GO" id="GO:0008033">
    <property type="term" value="P:tRNA processing"/>
    <property type="evidence" value="ECO:0007669"/>
    <property type="project" value="UniProtKB-KW"/>
</dbReference>
<evidence type="ECO:0000313" key="6">
    <source>
        <dbReference type="EMBL" id="KQJ90454.1"/>
    </source>
</evidence>
<evidence type="ECO:0000259" key="5">
    <source>
        <dbReference type="Pfam" id="PF21238"/>
    </source>
</evidence>
<evidence type="ECO:0000256" key="3">
    <source>
        <dbReference type="ARBA" id="ARBA00023235"/>
    </source>
</evidence>
<dbReference type="OrthoDB" id="271937at2759"/>
<keyword evidence="8" id="KW-1185">Reference proteome</keyword>
<dbReference type="EC" id="5.4.99.25" evidence="1"/>
<dbReference type="PANTHER" id="PTHR21568:SF0">
    <property type="entry name" value="TRNA PSEUDOURIDINE SYNTHASE PUS10"/>
    <property type="match status" value="1"/>
</dbReference>
<sequence>MGRTSSILRAPGPRGWASPVGLDAARPGIWPLVNQAGKPVNGPFLTSPGSLVPPSLLLPFCPNLWAQARGRCSPAASVPQSPTAQPQPSCAAVAETDRRTAAPKEVSRRSRTETAAFKMVFNAMLILQTGYESLMILFPIVSFHKICDGFKFHASGREDINVRMLNLDLVSGHPFLIEVLIARSITYASEVEQSAEKIKIAPKRNISELEI</sequence>
<feature type="region of interest" description="Disordered" evidence="4">
    <location>
        <begin position="75"/>
        <end position="108"/>
    </location>
</feature>
<dbReference type="Proteomes" id="UP000008810">
    <property type="component" value="Chromosome 4"/>
</dbReference>
<keyword evidence="3" id="KW-0413">Isomerase</keyword>
<evidence type="ECO:0000313" key="8">
    <source>
        <dbReference type="Proteomes" id="UP000008810"/>
    </source>
</evidence>
<dbReference type="EnsemblPlants" id="KQJ90454">
    <property type="protein sequence ID" value="KQJ90454"/>
    <property type="gene ID" value="BRADI_4g31650v3"/>
</dbReference>
<dbReference type="InParanoid" id="I1IQK4"/>
<name>I1IQK4_BRADI</name>
<feature type="domain" description="Pus10-like C-terminal" evidence="5">
    <location>
        <begin position="141"/>
        <end position="209"/>
    </location>
</feature>
<dbReference type="STRING" id="15368.I1IQK4"/>
<dbReference type="EMBL" id="CM000883">
    <property type="protein sequence ID" value="KQJ90454.1"/>
    <property type="molecule type" value="Genomic_DNA"/>
</dbReference>
<proteinExistence type="predicted"/>
<dbReference type="Pfam" id="PF21238">
    <property type="entry name" value="Pus10_C"/>
    <property type="match status" value="1"/>
</dbReference>
<gene>
    <name evidence="6" type="ORF">BRADI_4g31650v3</name>
</gene>
<dbReference type="Gramene" id="KQJ90454">
    <property type="protein sequence ID" value="KQJ90454"/>
    <property type="gene ID" value="BRADI_4g31650v3"/>
</dbReference>
<reference evidence="6" key="2">
    <citation type="submission" date="2017-06" db="EMBL/GenBank/DDBJ databases">
        <title>WGS assembly of Brachypodium distachyon.</title>
        <authorList>
            <consortium name="The International Brachypodium Initiative"/>
            <person name="Lucas S."/>
            <person name="Harmon-Smith M."/>
            <person name="Lail K."/>
            <person name="Tice H."/>
            <person name="Grimwood J."/>
            <person name="Bruce D."/>
            <person name="Barry K."/>
            <person name="Shu S."/>
            <person name="Lindquist E."/>
            <person name="Wang M."/>
            <person name="Pitluck S."/>
            <person name="Vogel J.P."/>
            <person name="Garvin D.F."/>
            <person name="Mockler T.C."/>
            <person name="Schmutz J."/>
            <person name="Rokhsar D."/>
            <person name="Bevan M.W."/>
        </authorList>
    </citation>
    <scope>NUCLEOTIDE SEQUENCE</scope>
    <source>
        <strain evidence="6">Bd21</strain>
    </source>
</reference>
<reference evidence="6 7" key="1">
    <citation type="journal article" date="2010" name="Nature">
        <title>Genome sequencing and analysis of the model grass Brachypodium distachyon.</title>
        <authorList>
            <consortium name="International Brachypodium Initiative"/>
        </authorList>
    </citation>
    <scope>NUCLEOTIDE SEQUENCE [LARGE SCALE GENOMIC DNA]</scope>
    <source>
        <strain evidence="6 7">Bd21</strain>
    </source>
</reference>
<evidence type="ECO:0000256" key="4">
    <source>
        <dbReference type="SAM" id="MobiDB-lite"/>
    </source>
</evidence>
<dbReference type="InterPro" id="IPR039894">
    <property type="entry name" value="Pus10-like"/>
</dbReference>
<dbReference type="AlphaFoldDB" id="I1IQK4"/>
<dbReference type="InterPro" id="IPR048741">
    <property type="entry name" value="Pus10-like_C"/>
</dbReference>
<reference evidence="7" key="3">
    <citation type="submission" date="2018-08" db="UniProtKB">
        <authorList>
            <consortium name="EnsemblPlants"/>
        </authorList>
    </citation>
    <scope>IDENTIFICATION</scope>
    <source>
        <strain evidence="7">cv. Bd21</strain>
    </source>
</reference>
<organism evidence="6">
    <name type="scientific">Brachypodium distachyon</name>
    <name type="common">Purple false brome</name>
    <name type="synonym">Trachynia distachya</name>
    <dbReference type="NCBI Taxonomy" id="15368"/>
    <lineage>
        <taxon>Eukaryota</taxon>
        <taxon>Viridiplantae</taxon>
        <taxon>Streptophyta</taxon>
        <taxon>Embryophyta</taxon>
        <taxon>Tracheophyta</taxon>
        <taxon>Spermatophyta</taxon>
        <taxon>Magnoliopsida</taxon>
        <taxon>Liliopsida</taxon>
        <taxon>Poales</taxon>
        <taxon>Poaceae</taxon>
        <taxon>BOP clade</taxon>
        <taxon>Pooideae</taxon>
        <taxon>Stipodae</taxon>
        <taxon>Brachypodieae</taxon>
        <taxon>Brachypodium</taxon>
    </lineage>
</organism>
<feature type="compositionally biased region" description="Basic and acidic residues" evidence="4">
    <location>
        <begin position="95"/>
        <end position="108"/>
    </location>
</feature>
<dbReference type="HOGENOM" id="CLU_1306381_0_0_1"/>
<dbReference type="PANTHER" id="PTHR21568">
    <property type="entry name" value="TRNA PSEUDOURIDINE SYNTHASE PUS10"/>
    <property type="match status" value="1"/>
</dbReference>
<dbReference type="GO" id="GO:0160148">
    <property type="term" value="F:tRNA pseudouridine(55) synthase activity"/>
    <property type="evidence" value="ECO:0007669"/>
    <property type="project" value="UniProtKB-EC"/>
</dbReference>
<evidence type="ECO:0000313" key="7">
    <source>
        <dbReference type="EnsemblPlants" id="KQJ90454"/>
    </source>
</evidence>
<feature type="compositionally biased region" description="Polar residues" evidence="4">
    <location>
        <begin position="78"/>
        <end position="88"/>
    </location>
</feature>
<keyword evidence="2" id="KW-0819">tRNA processing</keyword>
<accession>I1IQK4</accession>